<accession>A0ABY6VRX8</accession>
<dbReference type="Pfam" id="PF00990">
    <property type="entry name" value="GGDEF"/>
    <property type="match status" value="1"/>
</dbReference>
<evidence type="ECO:0000313" key="2">
    <source>
        <dbReference type="EMBL" id="VVD81276.1"/>
    </source>
</evidence>
<dbReference type="InterPro" id="IPR000160">
    <property type="entry name" value="GGDEF_dom"/>
</dbReference>
<comment type="caution">
    <text evidence="2">The sequence shown here is derived from an EMBL/GenBank/DDBJ whole genome shotgun (WGS) entry which is preliminary data.</text>
</comment>
<feature type="domain" description="GGDEF" evidence="1">
    <location>
        <begin position="1"/>
        <end position="82"/>
    </location>
</feature>
<dbReference type="PROSITE" id="PS50887">
    <property type="entry name" value="GGDEF"/>
    <property type="match status" value="1"/>
</dbReference>
<name>A0ABY6VRX8_9BURK</name>
<organism evidence="2 3">
    <name type="scientific">Pandoraea capi</name>
    <dbReference type="NCBI Taxonomy" id="2508286"/>
    <lineage>
        <taxon>Bacteria</taxon>
        <taxon>Pseudomonadati</taxon>
        <taxon>Pseudomonadota</taxon>
        <taxon>Betaproteobacteria</taxon>
        <taxon>Burkholderiales</taxon>
        <taxon>Burkholderiaceae</taxon>
        <taxon>Pandoraea</taxon>
    </lineage>
</organism>
<dbReference type="InterPro" id="IPR043128">
    <property type="entry name" value="Rev_trsase/Diguanyl_cyclase"/>
</dbReference>
<dbReference type="SUPFAM" id="SSF55073">
    <property type="entry name" value="Nucleotide cyclase"/>
    <property type="match status" value="1"/>
</dbReference>
<dbReference type="Proteomes" id="UP000366065">
    <property type="component" value="Unassembled WGS sequence"/>
</dbReference>
<keyword evidence="3" id="KW-1185">Reference proteome</keyword>
<sequence length="82" mass="8877">MGGDEFGMILCGIHSRADAVAHSERLAQEVGAPFEFEGKTLELGVSVGIAMLPDDGTDMIELMDHADEAMYAVKRTRPGVRR</sequence>
<protein>
    <submittedName>
        <fullName evidence="2">Diguanylate cyclase</fullName>
    </submittedName>
</protein>
<evidence type="ECO:0000313" key="3">
    <source>
        <dbReference type="Proteomes" id="UP000366065"/>
    </source>
</evidence>
<reference evidence="2 3" key="1">
    <citation type="submission" date="2019-08" db="EMBL/GenBank/DDBJ databases">
        <authorList>
            <person name="Peeters C."/>
        </authorList>
    </citation>
    <scope>NUCLEOTIDE SEQUENCE [LARGE SCALE GENOMIC DNA]</scope>
    <source>
        <strain evidence="2 3">LMG 20602</strain>
    </source>
</reference>
<dbReference type="Gene3D" id="3.30.70.270">
    <property type="match status" value="1"/>
</dbReference>
<dbReference type="InterPro" id="IPR052163">
    <property type="entry name" value="DGC-Regulatory_Protein"/>
</dbReference>
<dbReference type="NCBIfam" id="TIGR00254">
    <property type="entry name" value="GGDEF"/>
    <property type="match status" value="1"/>
</dbReference>
<dbReference type="PANTHER" id="PTHR46663">
    <property type="entry name" value="DIGUANYLATE CYCLASE DGCT-RELATED"/>
    <property type="match status" value="1"/>
</dbReference>
<gene>
    <name evidence="2" type="ORF">PCA20602_01131</name>
</gene>
<proteinExistence type="predicted"/>
<dbReference type="EMBL" id="CABPRV010000002">
    <property type="protein sequence ID" value="VVD81276.1"/>
    <property type="molecule type" value="Genomic_DNA"/>
</dbReference>
<dbReference type="PANTHER" id="PTHR46663:SF2">
    <property type="entry name" value="GGDEF DOMAIN-CONTAINING PROTEIN"/>
    <property type="match status" value="1"/>
</dbReference>
<evidence type="ECO:0000259" key="1">
    <source>
        <dbReference type="PROSITE" id="PS50887"/>
    </source>
</evidence>
<dbReference type="InterPro" id="IPR029787">
    <property type="entry name" value="Nucleotide_cyclase"/>
</dbReference>